<name>B8GV96_THISH</name>
<dbReference type="Proteomes" id="UP000002383">
    <property type="component" value="Chromosome"/>
</dbReference>
<evidence type="ECO:0000313" key="3">
    <source>
        <dbReference type="EMBL" id="ACL73442.1"/>
    </source>
</evidence>
<dbReference type="HOGENOM" id="CLU_009583_0_3_6"/>
<dbReference type="InterPro" id="IPR050194">
    <property type="entry name" value="Glycosyltransferase_grp1"/>
</dbReference>
<dbReference type="Gene3D" id="3.40.50.2000">
    <property type="entry name" value="Glycogen Phosphorylase B"/>
    <property type="match status" value="2"/>
</dbReference>
<protein>
    <submittedName>
        <fullName evidence="3">Glycosyltransferase-like protein</fullName>
    </submittedName>
</protein>
<dbReference type="GO" id="GO:0016757">
    <property type="term" value="F:glycosyltransferase activity"/>
    <property type="evidence" value="ECO:0007669"/>
    <property type="project" value="InterPro"/>
</dbReference>
<dbReference type="STRING" id="396588.Tgr7_2364"/>
<evidence type="ECO:0000259" key="2">
    <source>
        <dbReference type="Pfam" id="PF13439"/>
    </source>
</evidence>
<dbReference type="eggNOG" id="COG0438">
    <property type="taxonomic scope" value="Bacteria"/>
</dbReference>
<evidence type="ECO:0000259" key="1">
    <source>
        <dbReference type="Pfam" id="PF00534"/>
    </source>
</evidence>
<dbReference type="InterPro" id="IPR001296">
    <property type="entry name" value="Glyco_trans_1"/>
</dbReference>
<dbReference type="CAZy" id="GT4">
    <property type="family name" value="Glycosyltransferase Family 4"/>
</dbReference>
<dbReference type="RefSeq" id="WP_012638917.1">
    <property type="nucleotide sequence ID" value="NC_011901.1"/>
</dbReference>
<sequence>MPEYAILPSSEVSDSDAGKPITVLDLRDSPWVDGPGRTILDCAETIDPTVCRIVVCAFDGGLQDGTSYEEEARRRGLLVERIHERRSLDARVLKQILDLVKKHDADILHSHDFRTDLFGLLAAKLLGKPLVSTVHGWIANTPKGRLSTRLDQVLLRFSSHIISVSDETRRRLGKWAREDRCTVISNALRTEKYHPQKGRGLFRSSNGIEDGEILIANIGRLSPEKGQMPFLEAARVLLEQHDGLRFVLFGTGPDQCLLEDFVDQHDMGEAVIFAGYRTDMDQIYNEIDLVVQSSYTEGMPNVILEALLMEVPVIATSVGGTGEVVKDGETGILIPPGEHASLVNAISDFVRQRNRFADMARRGRSDVLDRFDHRRRVERLVSVYRAHAGLPQGGR</sequence>
<proteinExistence type="predicted"/>
<dbReference type="Pfam" id="PF00534">
    <property type="entry name" value="Glycos_transf_1"/>
    <property type="match status" value="1"/>
</dbReference>
<dbReference type="PANTHER" id="PTHR45947">
    <property type="entry name" value="SULFOQUINOVOSYL TRANSFERASE SQD2"/>
    <property type="match status" value="1"/>
</dbReference>
<dbReference type="KEGG" id="tgr:Tgr7_2364"/>
<evidence type="ECO:0000313" key="4">
    <source>
        <dbReference type="Proteomes" id="UP000002383"/>
    </source>
</evidence>
<keyword evidence="3" id="KW-0808">Transferase</keyword>
<reference evidence="3 4" key="1">
    <citation type="journal article" date="2011" name="Stand. Genomic Sci.">
        <title>Complete genome sequence of 'Thioalkalivibrio sulfidophilus' HL-EbGr7.</title>
        <authorList>
            <person name="Muyzer G."/>
            <person name="Sorokin D.Y."/>
            <person name="Mavromatis K."/>
            <person name="Lapidus A."/>
            <person name="Clum A."/>
            <person name="Ivanova N."/>
            <person name="Pati A."/>
            <person name="d'Haeseleer P."/>
            <person name="Woyke T."/>
            <person name="Kyrpides N.C."/>
        </authorList>
    </citation>
    <scope>NUCLEOTIDE SEQUENCE [LARGE SCALE GENOMIC DNA]</scope>
    <source>
        <strain evidence="3 4">HL-EbGR7</strain>
    </source>
</reference>
<feature type="domain" description="Glycosyl transferase family 1" evidence="1">
    <location>
        <begin position="203"/>
        <end position="365"/>
    </location>
</feature>
<dbReference type="EMBL" id="CP001339">
    <property type="protein sequence ID" value="ACL73442.1"/>
    <property type="molecule type" value="Genomic_DNA"/>
</dbReference>
<feature type="domain" description="Glycosyltransferase subfamily 4-like N-terminal" evidence="2">
    <location>
        <begin position="33"/>
        <end position="191"/>
    </location>
</feature>
<gene>
    <name evidence="3" type="ordered locus">Tgr7_2364</name>
</gene>
<organism evidence="3 4">
    <name type="scientific">Thioalkalivibrio sulfidiphilus (strain HL-EbGR7)</name>
    <dbReference type="NCBI Taxonomy" id="396588"/>
    <lineage>
        <taxon>Bacteria</taxon>
        <taxon>Pseudomonadati</taxon>
        <taxon>Pseudomonadota</taxon>
        <taxon>Gammaproteobacteria</taxon>
        <taxon>Chromatiales</taxon>
        <taxon>Ectothiorhodospiraceae</taxon>
        <taxon>Thioalkalivibrio</taxon>
    </lineage>
</organism>
<dbReference type="InterPro" id="IPR028098">
    <property type="entry name" value="Glyco_trans_4-like_N"/>
</dbReference>
<dbReference type="Pfam" id="PF13439">
    <property type="entry name" value="Glyco_transf_4"/>
    <property type="match status" value="1"/>
</dbReference>
<keyword evidence="4" id="KW-1185">Reference proteome</keyword>
<dbReference type="SUPFAM" id="SSF53756">
    <property type="entry name" value="UDP-Glycosyltransferase/glycogen phosphorylase"/>
    <property type="match status" value="1"/>
</dbReference>
<accession>B8GV96</accession>
<dbReference type="CDD" id="cd03801">
    <property type="entry name" value="GT4_PimA-like"/>
    <property type="match status" value="1"/>
</dbReference>
<dbReference type="AlphaFoldDB" id="B8GV96"/>
<dbReference type="PANTHER" id="PTHR45947:SF15">
    <property type="entry name" value="TEICHURONIC ACID BIOSYNTHESIS GLYCOSYLTRANSFERASE TUAC-RELATED"/>
    <property type="match status" value="1"/>
</dbReference>